<sequence>MSISRAQVGCFLLILLSLSGLNLKAMDARYVEEEMERVHKFQVWRKRFSSQTGAGSFATVDREVPSSPDPLHNRKLALYKPEKLETMLLDLTSLLQHHSKHQIQWQRLDMESSLRKHDEYPAYLPKAYFYKKQQSILSTSRCIAKLVTLMVAGKGGSNRPNDTHKGAALLLQSDICHHLHQSPA</sequence>
<proteinExistence type="predicted"/>
<evidence type="ECO:0000256" key="1">
    <source>
        <dbReference type="SAM" id="SignalP"/>
    </source>
</evidence>
<accession>A0A834TBL9</accession>
<gene>
    <name evidence="2" type="ORF">G2W53_023347</name>
</gene>
<reference evidence="2" key="1">
    <citation type="submission" date="2020-09" db="EMBL/GenBank/DDBJ databases">
        <title>Genome-Enabled Discovery of Anthraquinone Biosynthesis in Senna tora.</title>
        <authorList>
            <person name="Kang S.-H."/>
            <person name="Pandey R.P."/>
            <person name="Lee C.-M."/>
            <person name="Sim J.-S."/>
            <person name="Jeong J.-T."/>
            <person name="Choi B.-S."/>
            <person name="Jung M."/>
            <person name="Ginzburg D."/>
            <person name="Zhao K."/>
            <person name="Won S.Y."/>
            <person name="Oh T.-J."/>
            <person name="Yu Y."/>
            <person name="Kim N.-H."/>
            <person name="Lee O.R."/>
            <person name="Lee T.-H."/>
            <person name="Bashyal P."/>
            <person name="Kim T.-S."/>
            <person name="Lee W.-H."/>
            <person name="Kawkins C."/>
            <person name="Kim C.-K."/>
            <person name="Kim J.S."/>
            <person name="Ahn B.O."/>
            <person name="Rhee S.Y."/>
            <person name="Sohng J.K."/>
        </authorList>
    </citation>
    <scope>NUCLEOTIDE SEQUENCE</scope>
    <source>
        <tissue evidence="2">Leaf</tissue>
    </source>
</reference>
<keyword evidence="3" id="KW-1185">Reference proteome</keyword>
<dbReference type="AlphaFoldDB" id="A0A834TBL9"/>
<evidence type="ECO:0000313" key="2">
    <source>
        <dbReference type="EMBL" id="KAF7817892.1"/>
    </source>
</evidence>
<dbReference type="EMBL" id="JAAIUW010000008">
    <property type="protein sequence ID" value="KAF7817892.1"/>
    <property type="molecule type" value="Genomic_DNA"/>
</dbReference>
<evidence type="ECO:0000313" key="3">
    <source>
        <dbReference type="Proteomes" id="UP000634136"/>
    </source>
</evidence>
<organism evidence="2 3">
    <name type="scientific">Senna tora</name>
    <dbReference type="NCBI Taxonomy" id="362788"/>
    <lineage>
        <taxon>Eukaryota</taxon>
        <taxon>Viridiplantae</taxon>
        <taxon>Streptophyta</taxon>
        <taxon>Embryophyta</taxon>
        <taxon>Tracheophyta</taxon>
        <taxon>Spermatophyta</taxon>
        <taxon>Magnoliopsida</taxon>
        <taxon>eudicotyledons</taxon>
        <taxon>Gunneridae</taxon>
        <taxon>Pentapetalae</taxon>
        <taxon>rosids</taxon>
        <taxon>fabids</taxon>
        <taxon>Fabales</taxon>
        <taxon>Fabaceae</taxon>
        <taxon>Caesalpinioideae</taxon>
        <taxon>Cassia clade</taxon>
        <taxon>Senna</taxon>
    </lineage>
</organism>
<feature type="chain" id="PRO_5032569459" evidence="1">
    <location>
        <begin position="29"/>
        <end position="184"/>
    </location>
</feature>
<comment type="caution">
    <text evidence="2">The sequence shown here is derived from an EMBL/GenBank/DDBJ whole genome shotgun (WGS) entry which is preliminary data.</text>
</comment>
<name>A0A834TBL9_9FABA</name>
<keyword evidence="1" id="KW-0732">Signal</keyword>
<feature type="signal peptide" evidence="1">
    <location>
        <begin position="1"/>
        <end position="28"/>
    </location>
</feature>
<protein>
    <submittedName>
        <fullName evidence="2">CLE17 protein</fullName>
    </submittedName>
</protein>
<dbReference type="Proteomes" id="UP000634136">
    <property type="component" value="Unassembled WGS sequence"/>
</dbReference>
<dbReference type="OrthoDB" id="1427173at2759"/>